<evidence type="ECO:0000256" key="4">
    <source>
        <dbReference type="ARBA" id="ARBA00011245"/>
    </source>
</evidence>
<gene>
    <name evidence="23" type="ORF">M413DRAFT_445188</name>
</gene>
<dbReference type="GO" id="GO:0005576">
    <property type="term" value="C:extracellular region"/>
    <property type="evidence" value="ECO:0007669"/>
    <property type="project" value="UniProtKB-SubCell"/>
</dbReference>
<keyword evidence="9 19" id="KW-0274">FAD</keyword>
<dbReference type="PANTHER" id="PTHR11552:SF201">
    <property type="entry name" value="GLUCOSE-METHANOL-CHOLINE OXIDOREDUCTASE N-TERMINAL DOMAIN-CONTAINING PROTEIN"/>
    <property type="match status" value="1"/>
</dbReference>
<evidence type="ECO:0000256" key="2">
    <source>
        <dbReference type="ARBA" id="ARBA00004613"/>
    </source>
</evidence>
<comment type="similarity">
    <text evidence="3 20">Belongs to the GMC oxidoreductase family.</text>
</comment>
<dbReference type="SUPFAM" id="SSF54373">
    <property type="entry name" value="FAD-linked reductases, C-terminal domain"/>
    <property type="match status" value="1"/>
</dbReference>
<feature type="domain" description="Glucose-methanol-choline oxidoreductase N-terminal" evidence="22">
    <location>
        <begin position="284"/>
        <end position="298"/>
    </location>
</feature>
<evidence type="ECO:0000256" key="14">
    <source>
        <dbReference type="ARBA" id="ARBA00034010"/>
    </source>
</evidence>
<dbReference type="OrthoDB" id="269227at2759"/>
<evidence type="ECO:0000256" key="18">
    <source>
        <dbReference type="PIRSR" id="PIRSR000137-1"/>
    </source>
</evidence>
<dbReference type="InterPro" id="IPR036188">
    <property type="entry name" value="FAD/NAD-bd_sf"/>
</dbReference>
<organism evidence="23 24">
    <name type="scientific">Hebeloma cylindrosporum</name>
    <dbReference type="NCBI Taxonomy" id="76867"/>
    <lineage>
        <taxon>Eukaryota</taxon>
        <taxon>Fungi</taxon>
        <taxon>Dikarya</taxon>
        <taxon>Basidiomycota</taxon>
        <taxon>Agaricomycotina</taxon>
        <taxon>Agaricomycetes</taxon>
        <taxon>Agaricomycetidae</taxon>
        <taxon>Agaricales</taxon>
        <taxon>Agaricineae</taxon>
        <taxon>Hymenogastraceae</taxon>
        <taxon>Hebeloma</taxon>
    </lineage>
</organism>
<evidence type="ECO:0000256" key="3">
    <source>
        <dbReference type="ARBA" id="ARBA00010790"/>
    </source>
</evidence>
<evidence type="ECO:0000256" key="16">
    <source>
        <dbReference type="ARBA" id="ARBA00034050"/>
    </source>
</evidence>
<dbReference type="PANTHER" id="PTHR11552">
    <property type="entry name" value="GLUCOSE-METHANOL-CHOLINE GMC OXIDOREDUCTASE"/>
    <property type="match status" value="1"/>
</dbReference>
<evidence type="ECO:0000313" key="24">
    <source>
        <dbReference type="Proteomes" id="UP000053424"/>
    </source>
</evidence>
<feature type="active site" description="Proton donor" evidence="18">
    <location>
        <position position="541"/>
    </location>
</feature>
<dbReference type="HOGENOM" id="CLU_002865_6_0_1"/>
<dbReference type="PROSITE" id="PS00623">
    <property type="entry name" value="GMC_OXRED_1"/>
    <property type="match status" value="1"/>
</dbReference>
<dbReference type="InterPro" id="IPR000172">
    <property type="entry name" value="GMC_OxRdtase_N"/>
</dbReference>
<evidence type="ECO:0000256" key="10">
    <source>
        <dbReference type="ARBA" id="ARBA00023002"/>
    </source>
</evidence>
<name>A0A0C3BZH4_HEBCY</name>
<comment type="catalytic activity">
    <reaction evidence="17">
        <text>a pyranoside + acceptor = a pyranosid-3,4-diulose + reduced acceptor.</text>
        <dbReference type="EC" id="1.1.99.29"/>
    </reaction>
</comment>
<evidence type="ECO:0000313" key="23">
    <source>
        <dbReference type="EMBL" id="KIM41995.1"/>
    </source>
</evidence>
<comment type="catalytic activity">
    <reaction evidence="14">
        <text>pyranose + acceptor = pyranos-2,3-diulose + reduced acceptor.</text>
        <dbReference type="EC" id="1.1.99.29"/>
    </reaction>
</comment>
<evidence type="ECO:0000256" key="5">
    <source>
        <dbReference type="ARBA" id="ARBA00013177"/>
    </source>
</evidence>
<evidence type="ECO:0000259" key="22">
    <source>
        <dbReference type="PROSITE" id="PS00624"/>
    </source>
</evidence>
<keyword evidence="24" id="KW-1185">Reference proteome</keyword>
<comment type="subunit">
    <text evidence="4">Monomer.</text>
</comment>
<dbReference type="SUPFAM" id="SSF51905">
    <property type="entry name" value="FAD/NAD(P)-binding domain"/>
    <property type="match status" value="1"/>
</dbReference>
<keyword evidence="11" id="KW-0325">Glycoprotein</keyword>
<keyword evidence="7 20" id="KW-0285">Flavoprotein</keyword>
<accession>A0A0C3BZH4</accession>
<dbReference type="STRING" id="686832.A0A0C3BZH4"/>
<evidence type="ECO:0000256" key="7">
    <source>
        <dbReference type="ARBA" id="ARBA00022630"/>
    </source>
</evidence>
<comment type="subcellular location">
    <subcellularLocation>
        <location evidence="2">Secreted</location>
    </subcellularLocation>
</comment>
<evidence type="ECO:0000256" key="9">
    <source>
        <dbReference type="ARBA" id="ARBA00022827"/>
    </source>
</evidence>
<evidence type="ECO:0000256" key="15">
    <source>
        <dbReference type="ARBA" id="ARBA00034029"/>
    </source>
</evidence>
<feature type="binding site" evidence="19">
    <location>
        <begin position="540"/>
        <end position="541"/>
    </location>
    <ligand>
        <name>FAD</name>
        <dbReference type="ChEBI" id="CHEBI:57692"/>
    </ligand>
</feature>
<evidence type="ECO:0000256" key="17">
    <source>
        <dbReference type="ARBA" id="ARBA00034059"/>
    </source>
</evidence>
<evidence type="ECO:0000256" key="1">
    <source>
        <dbReference type="ARBA" id="ARBA00001974"/>
    </source>
</evidence>
<dbReference type="GO" id="GO:0033718">
    <property type="term" value="F:pyranose dehydrogenase (acceptor) activity"/>
    <property type="evidence" value="ECO:0007669"/>
    <property type="project" value="UniProtKB-EC"/>
</dbReference>
<reference evidence="23 24" key="1">
    <citation type="submission" date="2014-04" db="EMBL/GenBank/DDBJ databases">
        <authorList>
            <consortium name="DOE Joint Genome Institute"/>
            <person name="Kuo A."/>
            <person name="Gay G."/>
            <person name="Dore J."/>
            <person name="Kohler A."/>
            <person name="Nagy L.G."/>
            <person name="Floudas D."/>
            <person name="Copeland A."/>
            <person name="Barry K.W."/>
            <person name="Cichocki N."/>
            <person name="Veneault-Fourrey C."/>
            <person name="LaButti K."/>
            <person name="Lindquist E.A."/>
            <person name="Lipzen A."/>
            <person name="Lundell T."/>
            <person name="Morin E."/>
            <person name="Murat C."/>
            <person name="Sun H."/>
            <person name="Tunlid A."/>
            <person name="Henrissat B."/>
            <person name="Grigoriev I.V."/>
            <person name="Hibbett D.S."/>
            <person name="Martin F."/>
            <person name="Nordberg H.P."/>
            <person name="Cantor M.N."/>
            <person name="Hua S.X."/>
        </authorList>
    </citation>
    <scope>NUCLEOTIDE SEQUENCE [LARGE SCALE GENOMIC DNA]</scope>
    <source>
        <strain evidence="24">h7</strain>
    </source>
</reference>
<dbReference type="InterPro" id="IPR007867">
    <property type="entry name" value="GMC_OxRtase_C"/>
</dbReference>
<dbReference type="Pfam" id="PF05199">
    <property type="entry name" value="GMC_oxred_C"/>
    <property type="match status" value="1"/>
</dbReference>
<evidence type="ECO:0000259" key="21">
    <source>
        <dbReference type="PROSITE" id="PS00623"/>
    </source>
</evidence>
<dbReference type="Proteomes" id="UP000053424">
    <property type="component" value="Unassembled WGS sequence"/>
</dbReference>
<comment type="function">
    <text evidence="12">Catalyzes the single-oxidation or sequential double oxidation reaction of carbohydrates primarily at carbon-2 and/or carbon-3 with the concomitant reduction of the flavin. The enzyme exhibits a broad sugar substrate specificity, oxidizing different aldopyranoses to the corresponding C-1, C-2, C-3 or C-1,2, C-2,3 and C-3,4 (di)dehydro sugars with substrate-specific regioselectivity. Accepts only a narrow range of electron acceptors such as substituted benzoquinones and complexed metal ions and reacts extremely slowly with O(2) as acceptor. May play a role in the natural recycling of plant matter by oxidizing all major monosaccharides in lignocellulose and by reducing quinone compounds or reactive radical species generated during lignin depolymerization.</text>
</comment>
<evidence type="ECO:0000256" key="20">
    <source>
        <dbReference type="RuleBase" id="RU003968"/>
    </source>
</evidence>
<comment type="catalytic activity">
    <reaction evidence="16">
        <text>a pyranoside + acceptor = a pyranosid-3-ulose + reduced acceptor.</text>
        <dbReference type="EC" id="1.1.99.29"/>
    </reaction>
</comment>
<feature type="domain" description="Glucose-methanol-choline oxidoreductase N-terminal" evidence="21">
    <location>
        <begin position="92"/>
        <end position="115"/>
    </location>
</feature>
<dbReference type="InterPro" id="IPR012132">
    <property type="entry name" value="GMC_OxRdtase"/>
</dbReference>
<evidence type="ECO:0000256" key="12">
    <source>
        <dbReference type="ARBA" id="ARBA00024699"/>
    </source>
</evidence>
<protein>
    <recommendedName>
        <fullName evidence="5">pyranose dehydrogenase (acceptor)</fullName>
        <ecNumber evidence="5">1.1.99.29</ecNumber>
    </recommendedName>
</protein>
<evidence type="ECO:0000256" key="19">
    <source>
        <dbReference type="PIRSR" id="PIRSR000137-2"/>
    </source>
</evidence>
<dbReference type="Gene3D" id="3.30.560.10">
    <property type="entry name" value="Glucose Oxidase, domain 3"/>
    <property type="match status" value="1"/>
</dbReference>
<proteinExistence type="inferred from homology"/>
<comment type="catalytic activity">
    <reaction evidence="15">
        <text>pyranose + acceptor = pyranos-3-ulose + reduced acceptor.</text>
        <dbReference type="EC" id="1.1.99.29"/>
    </reaction>
</comment>
<keyword evidence="6" id="KW-0964">Secreted</keyword>
<dbReference type="AlphaFoldDB" id="A0A0C3BZH4"/>
<dbReference type="Gene3D" id="3.50.50.60">
    <property type="entry name" value="FAD/NAD(P)-binding domain"/>
    <property type="match status" value="1"/>
</dbReference>
<dbReference type="EMBL" id="KN831779">
    <property type="protein sequence ID" value="KIM41995.1"/>
    <property type="molecule type" value="Genomic_DNA"/>
</dbReference>
<evidence type="ECO:0000256" key="13">
    <source>
        <dbReference type="ARBA" id="ARBA00033986"/>
    </source>
</evidence>
<dbReference type="Pfam" id="PF00732">
    <property type="entry name" value="GMC_oxred_N"/>
    <property type="match status" value="1"/>
</dbReference>
<dbReference type="EC" id="1.1.99.29" evidence="5"/>
<comment type="catalytic activity">
    <reaction evidence="13">
        <text>pyranose + acceptor = pyranos-2-ulose + reduced acceptor.</text>
        <dbReference type="EC" id="1.1.99.29"/>
    </reaction>
</comment>
<feature type="binding site" evidence="19">
    <location>
        <position position="243"/>
    </location>
    <ligand>
        <name>FAD</name>
        <dbReference type="ChEBI" id="CHEBI:57692"/>
    </ligand>
</feature>
<feature type="active site" description="Proton acceptor" evidence="18">
    <location>
        <position position="584"/>
    </location>
</feature>
<sequence>MPILSIDDVSEKSFDYIIIGGGTAGLALAARLSEDPHVSVLVLEAGKVHLNDSKIDMPVQYGATFGDPEYDWAFKTTKQKYSNDKEVPWPRGKGLGGSSNMNFYCWIKPPAEDIDAFEKLGNPGWNWAEYEKYSKKSETFHPPAQEQINLFPHTFDPNFRGTSGPIQVTIPPTVHTIDKLVQGTLVNKGIKVIKDPYGGDITGTWIASANLDPKSWSRSSSATAYLQPHLNRRNLGVLTGTLVSRIIVDDRLKDEELRVSGVEFLLEKDKYVVKANKEVILCAGAINSPKILELSGIGRPTILSNLGVDVKIDLPGVGENVQEHIFVGISYELNPETPHETFDLLADPVYAAKARELYALGKGLHRSSISSFSYLPLSAGNPVEAPIIADKIEAEIKERQEKGLLPPGLAEQLSLQISTLRDEASPDFELVAFPGFFTTISKPEAGKLYFSMFCMLNHPFSRGSIHATSKDPSVHPEIDPHYFESDIDLELLVQQFKFLRTFPDSEPWKSGVVREVDPGPKCQTDEEIRDYIKNNLTSTWHTAGSCSMLPREKQGVVDPKLKVYGTKNLRVADISIIPLHIAAHTQATAYVIGEKAADLIKMDNV</sequence>
<dbReference type="PROSITE" id="PS00624">
    <property type="entry name" value="GMC_OXRED_2"/>
    <property type="match status" value="1"/>
</dbReference>
<keyword evidence="10" id="KW-0560">Oxidoreductase</keyword>
<evidence type="ECO:0000256" key="8">
    <source>
        <dbReference type="ARBA" id="ARBA00022729"/>
    </source>
</evidence>
<evidence type="ECO:0000256" key="6">
    <source>
        <dbReference type="ARBA" id="ARBA00022525"/>
    </source>
</evidence>
<evidence type="ECO:0000256" key="11">
    <source>
        <dbReference type="ARBA" id="ARBA00023180"/>
    </source>
</evidence>
<dbReference type="PIRSF" id="PIRSF000137">
    <property type="entry name" value="Alcohol_oxidase"/>
    <property type="match status" value="1"/>
</dbReference>
<reference evidence="24" key="2">
    <citation type="submission" date="2015-01" db="EMBL/GenBank/DDBJ databases">
        <title>Evolutionary Origins and Diversification of the Mycorrhizal Mutualists.</title>
        <authorList>
            <consortium name="DOE Joint Genome Institute"/>
            <consortium name="Mycorrhizal Genomics Consortium"/>
            <person name="Kohler A."/>
            <person name="Kuo A."/>
            <person name="Nagy L.G."/>
            <person name="Floudas D."/>
            <person name="Copeland A."/>
            <person name="Barry K.W."/>
            <person name="Cichocki N."/>
            <person name="Veneault-Fourrey C."/>
            <person name="LaButti K."/>
            <person name="Lindquist E.A."/>
            <person name="Lipzen A."/>
            <person name="Lundell T."/>
            <person name="Morin E."/>
            <person name="Murat C."/>
            <person name="Riley R."/>
            <person name="Ohm R."/>
            <person name="Sun H."/>
            <person name="Tunlid A."/>
            <person name="Henrissat B."/>
            <person name="Grigoriev I.V."/>
            <person name="Hibbett D.S."/>
            <person name="Martin F."/>
        </authorList>
    </citation>
    <scope>NUCLEOTIDE SEQUENCE [LARGE SCALE GENOMIC DNA]</scope>
    <source>
        <strain evidence="24">h7</strain>
    </source>
</reference>
<comment type="cofactor">
    <cofactor evidence="1 19">
        <name>FAD</name>
        <dbReference type="ChEBI" id="CHEBI:57692"/>
    </cofactor>
</comment>
<keyword evidence="8" id="KW-0732">Signal</keyword>
<dbReference type="GO" id="GO:0050660">
    <property type="term" value="F:flavin adenine dinucleotide binding"/>
    <property type="evidence" value="ECO:0007669"/>
    <property type="project" value="InterPro"/>
</dbReference>